<dbReference type="Gene3D" id="1.10.3720.10">
    <property type="entry name" value="MetI-like"/>
    <property type="match status" value="1"/>
</dbReference>
<organism evidence="9 10">
    <name type="scientific">Agrobacterium vitis</name>
    <name type="common">Rhizobium vitis</name>
    <dbReference type="NCBI Taxonomy" id="373"/>
    <lineage>
        <taxon>Bacteria</taxon>
        <taxon>Pseudomonadati</taxon>
        <taxon>Pseudomonadota</taxon>
        <taxon>Alphaproteobacteria</taxon>
        <taxon>Hyphomicrobiales</taxon>
        <taxon>Rhizobiaceae</taxon>
        <taxon>Rhizobium/Agrobacterium group</taxon>
        <taxon>Agrobacterium</taxon>
    </lineage>
</organism>
<evidence type="ECO:0000313" key="10">
    <source>
        <dbReference type="Proteomes" id="UP000179454"/>
    </source>
</evidence>
<evidence type="ECO:0000256" key="5">
    <source>
        <dbReference type="ARBA" id="ARBA00022989"/>
    </source>
</evidence>
<accession>A0ABW9TEQ3</accession>
<keyword evidence="5 7" id="KW-1133">Transmembrane helix</keyword>
<comment type="similarity">
    <text evidence="7">Belongs to the binding-protein-dependent transport system permease family.</text>
</comment>
<keyword evidence="4 7" id="KW-0812">Transmembrane</keyword>
<evidence type="ECO:0000313" key="9">
    <source>
        <dbReference type="EMBL" id="MUO43023.1"/>
    </source>
</evidence>
<protein>
    <submittedName>
        <fullName evidence="9">ABC transporter permease subunit</fullName>
    </submittedName>
</protein>
<dbReference type="InterPro" id="IPR000515">
    <property type="entry name" value="MetI-like"/>
</dbReference>
<gene>
    <name evidence="9" type="ORF">BBL17_014655</name>
</gene>
<feature type="transmembrane region" description="Helical" evidence="7">
    <location>
        <begin position="86"/>
        <end position="112"/>
    </location>
</feature>
<proteinExistence type="inferred from homology"/>
<keyword evidence="6 7" id="KW-0472">Membrane</keyword>
<keyword evidence="10" id="KW-1185">Reference proteome</keyword>
<feature type="transmembrane region" description="Helical" evidence="7">
    <location>
        <begin position="171"/>
        <end position="192"/>
    </location>
</feature>
<evidence type="ECO:0000259" key="8">
    <source>
        <dbReference type="PROSITE" id="PS50928"/>
    </source>
</evidence>
<dbReference type="EMBL" id="MBFE02000009">
    <property type="protein sequence ID" value="MUO43023.1"/>
    <property type="molecule type" value="Genomic_DNA"/>
</dbReference>
<comment type="caution">
    <text evidence="9">The sequence shown here is derived from an EMBL/GenBank/DDBJ whole genome shotgun (WGS) entry which is preliminary data.</text>
</comment>
<dbReference type="InterPro" id="IPR035906">
    <property type="entry name" value="MetI-like_sf"/>
</dbReference>
<evidence type="ECO:0000256" key="2">
    <source>
        <dbReference type="ARBA" id="ARBA00022448"/>
    </source>
</evidence>
<keyword evidence="2 7" id="KW-0813">Transport</keyword>
<evidence type="ECO:0000256" key="4">
    <source>
        <dbReference type="ARBA" id="ARBA00022692"/>
    </source>
</evidence>
<feature type="domain" description="ABC transmembrane type-1" evidence="8">
    <location>
        <begin position="82"/>
        <end position="297"/>
    </location>
</feature>
<feature type="transmembrane region" description="Helical" evidence="7">
    <location>
        <begin position="228"/>
        <end position="254"/>
    </location>
</feature>
<reference evidence="9" key="1">
    <citation type="submission" date="2019-11" db="EMBL/GenBank/DDBJ databases">
        <title>Whole-genome sequencing of Allorhizobium vitis.</title>
        <authorList>
            <person name="Gan H.M."/>
            <person name="Savka M.A."/>
        </authorList>
    </citation>
    <scope>NUCLEOTIDE SEQUENCE [LARGE SCALE GENOMIC DNA]</scope>
    <source>
        <strain evidence="9">T1/7</strain>
    </source>
</reference>
<dbReference type="CDD" id="cd06261">
    <property type="entry name" value="TM_PBP2"/>
    <property type="match status" value="1"/>
</dbReference>
<evidence type="ECO:0000256" key="7">
    <source>
        <dbReference type="RuleBase" id="RU363032"/>
    </source>
</evidence>
<dbReference type="PANTHER" id="PTHR43163">
    <property type="entry name" value="DIPEPTIDE TRANSPORT SYSTEM PERMEASE PROTEIN DPPB-RELATED"/>
    <property type="match status" value="1"/>
</dbReference>
<name>A0ABW9TEQ3_AGRVI</name>
<dbReference type="SUPFAM" id="SSF161098">
    <property type="entry name" value="MetI-like"/>
    <property type="match status" value="1"/>
</dbReference>
<feature type="transmembrane region" description="Helical" evidence="7">
    <location>
        <begin position="274"/>
        <end position="300"/>
    </location>
</feature>
<evidence type="ECO:0000256" key="1">
    <source>
        <dbReference type="ARBA" id="ARBA00004651"/>
    </source>
</evidence>
<dbReference type="Proteomes" id="UP000179454">
    <property type="component" value="Unassembled WGS sequence"/>
</dbReference>
<comment type="subcellular location">
    <subcellularLocation>
        <location evidence="1 7">Cell membrane</location>
        <topology evidence="1 7">Multi-pass membrane protein</topology>
    </subcellularLocation>
</comment>
<dbReference type="PANTHER" id="PTHR43163:SF9">
    <property type="entry name" value="ABC TRANSPORTER PERMEASE PROTEIN"/>
    <property type="match status" value="1"/>
</dbReference>
<evidence type="ECO:0000256" key="6">
    <source>
        <dbReference type="ARBA" id="ARBA00023136"/>
    </source>
</evidence>
<feature type="transmembrane region" description="Helical" evidence="7">
    <location>
        <begin position="124"/>
        <end position="151"/>
    </location>
</feature>
<dbReference type="PROSITE" id="PS50928">
    <property type="entry name" value="ABC_TM1"/>
    <property type="match status" value="1"/>
</dbReference>
<keyword evidence="3" id="KW-1003">Cell membrane</keyword>
<evidence type="ECO:0000256" key="3">
    <source>
        <dbReference type="ARBA" id="ARBA00022475"/>
    </source>
</evidence>
<sequence>MFVIVTLGFFILKLAPGDAADFLAAESGSATEESVSALRRQFGLDLPILDQLWNYYRGLAHFSLGTSARFGVPVSELISERIPATLSLMATALVLAVVLGQLNGTIMALTAGRWPDRFLSVLSLLFYSVPSFWIGLMLIVVFSVGLGWLPSGGASDIGGASEGFAWFVERIRYLILPATSLGLYYLTIYARLTRAAVIEASSQDHVRTAISKGLSQGQVVRRHILRNALGPITAIAGTHAAGMLGGAVVVETVFSWPGMGRLAYETVLAREYTVLLGILIVCSAMVIAVNALVDVVQALLDPRVTVR</sequence>
<dbReference type="Pfam" id="PF00528">
    <property type="entry name" value="BPD_transp_1"/>
    <property type="match status" value="1"/>
</dbReference>